<name>A0A949PQ70_9HYPH</name>
<dbReference type="RefSeq" id="WP_217678222.1">
    <property type="nucleotide sequence ID" value="NZ_JAHRVA010000005.1"/>
</dbReference>
<organism evidence="2 3">
    <name type="scientific">Falsochrobactrum tianjinense</name>
    <dbReference type="NCBI Taxonomy" id="2706015"/>
    <lineage>
        <taxon>Bacteria</taxon>
        <taxon>Pseudomonadati</taxon>
        <taxon>Pseudomonadota</taxon>
        <taxon>Alphaproteobacteria</taxon>
        <taxon>Hyphomicrobiales</taxon>
        <taxon>Brucellaceae</taxon>
        <taxon>Falsochrobactrum</taxon>
    </lineage>
</organism>
<feature type="compositionally biased region" description="Pro residues" evidence="1">
    <location>
        <begin position="79"/>
        <end position="94"/>
    </location>
</feature>
<dbReference type="AlphaFoldDB" id="A0A949PQ70"/>
<gene>
    <name evidence="2" type="ORF">KUG47_12015</name>
</gene>
<feature type="compositionally biased region" description="Basic and acidic residues" evidence="1">
    <location>
        <begin position="187"/>
        <end position="201"/>
    </location>
</feature>
<evidence type="ECO:0000256" key="1">
    <source>
        <dbReference type="SAM" id="MobiDB-lite"/>
    </source>
</evidence>
<feature type="region of interest" description="Disordered" evidence="1">
    <location>
        <begin position="187"/>
        <end position="234"/>
    </location>
</feature>
<dbReference type="EMBL" id="JAHRVA010000005">
    <property type="protein sequence ID" value="MBV2144219.1"/>
    <property type="molecule type" value="Genomic_DNA"/>
</dbReference>
<reference evidence="2 3" key="1">
    <citation type="submission" date="2021-06" db="EMBL/GenBank/DDBJ databases">
        <title>Falsochrobactrum tianjin sp.nov., a new petroleum-degrading bacteria isolated from oily soils.</title>
        <authorList>
            <person name="Chen G."/>
            <person name="Chen H."/>
            <person name="Tian J."/>
            <person name="Qing J."/>
            <person name="Zhong L."/>
            <person name="Ma W."/>
            <person name="Song Y."/>
            <person name="Cui X."/>
            <person name="Yan B."/>
        </authorList>
    </citation>
    <scope>NUCLEOTIDE SEQUENCE [LARGE SCALE GENOMIC DNA]</scope>
    <source>
        <strain evidence="2 3">TDYN1</strain>
    </source>
</reference>
<feature type="compositionally biased region" description="Basic and acidic residues" evidence="1">
    <location>
        <begin position="51"/>
        <end position="64"/>
    </location>
</feature>
<evidence type="ECO:0000313" key="2">
    <source>
        <dbReference type="EMBL" id="MBV2144219.1"/>
    </source>
</evidence>
<comment type="caution">
    <text evidence="2">The sequence shown here is derived from an EMBL/GenBank/DDBJ whole genome shotgun (WGS) entry which is preliminary data.</text>
</comment>
<feature type="compositionally biased region" description="Basic and acidic residues" evidence="1">
    <location>
        <begin position="209"/>
        <end position="226"/>
    </location>
</feature>
<proteinExistence type="predicted"/>
<accession>A0A949PQ70</accession>
<dbReference type="Proteomes" id="UP000752297">
    <property type="component" value="Unassembled WGS sequence"/>
</dbReference>
<sequence length="256" mass="28172">MSVIATAVKHMLAANMSHEDIVLAIAEMEQSNAPSAVTNKRQERNRRYYERLKASEKRLNKTEQDVSDGGNLSPEKRSPIPPKKLTPINPPSPPKGGSSPTDFDHSEALEAYQATASRCDLPSVRVLTAARKQKLAAVLRQHGLPVWLEALAKIEASSFCTGGNDRGWRADLDFLLQPSSFAAILEGRYDNRQGKRKEPPPKPRSIGDALRDEARRHGVLRDEPDSQNRGFYGEGHSGGNVRVLDLAFKPALKGFG</sequence>
<feature type="region of interest" description="Disordered" evidence="1">
    <location>
        <begin position="51"/>
        <end position="104"/>
    </location>
</feature>
<protein>
    <submittedName>
        <fullName evidence="2">DNA replication protein</fullName>
    </submittedName>
</protein>
<evidence type="ECO:0000313" key="3">
    <source>
        <dbReference type="Proteomes" id="UP000752297"/>
    </source>
</evidence>
<keyword evidence="3" id="KW-1185">Reference proteome</keyword>